<sequence length="311" mass="35291">LCSPAGRRSKVPARVRKHSLEIPLPSEEDWLKDDEEDFFLQDPERIRDVLPQPFRMVNKLVMLVFENAMEIIERRETLSDRFCLPPIYHISLKRKKQVLKTNCLSVSGKFIFVGVSVGLAAFRRYDCKQVCVWDAVKTEICVIRSSDLGNEHHVLLTVDEVGRCDVGFPDLAGCLLERPLLLVSSCSTKFPNAGSSKVWLEVYRLPKDSWLKETERSPGAAAGLAFREMRSSWTSVVQNSSTPLHAIFSYTLLPTGLSPNLALADSDSKIQAEQVCQPRGMEHVSLQLPIPHFTRPLCYWDMFTLPRQAFQ</sequence>
<dbReference type="Proteomes" id="UP000694426">
    <property type="component" value="Unplaced"/>
</dbReference>
<evidence type="ECO:0000313" key="1">
    <source>
        <dbReference type="Ensembl" id="ENSABRP00000026250.1"/>
    </source>
</evidence>
<keyword evidence="2" id="KW-1185">Reference proteome</keyword>
<evidence type="ECO:0000313" key="2">
    <source>
        <dbReference type="Proteomes" id="UP000694426"/>
    </source>
</evidence>
<reference evidence="1" key="2">
    <citation type="submission" date="2025-09" db="UniProtKB">
        <authorList>
            <consortium name="Ensembl"/>
        </authorList>
    </citation>
    <scope>IDENTIFICATION</scope>
</reference>
<dbReference type="Pfam" id="PF21030">
    <property type="entry name" value="WDR93"/>
    <property type="match status" value="1"/>
</dbReference>
<accession>A0A8B9CYA8</accession>
<protein>
    <recommendedName>
        <fullName evidence="3">WD repeat domain 93</fullName>
    </recommendedName>
</protein>
<dbReference type="Ensembl" id="ENSABRT00000036729.1">
    <property type="protein sequence ID" value="ENSABRP00000026250.1"/>
    <property type="gene ID" value="ENSABRG00000021939.1"/>
</dbReference>
<reference evidence="1" key="1">
    <citation type="submission" date="2025-08" db="UniProtKB">
        <authorList>
            <consortium name="Ensembl"/>
        </authorList>
    </citation>
    <scope>IDENTIFICATION</scope>
</reference>
<organism evidence="1 2">
    <name type="scientific">Anser brachyrhynchus</name>
    <name type="common">Pink-footed goose</name>
    <dbReference type="NCBI Taxonomy" id="132585"/>
    <lineage>
        <taxon>Eukaryota</taxon>
        <taxon>Metazoa</taxon>
        <taxon>Chordata</taxon>
        <taxon>Craniata</taxon>
        <taxon>Vertebrata</taxon>
        <taxon>Euteleostomi</taxon>
        <taxon>Archelosauria</taxon>
        <taxon>Archosauria</taxon>
        <taxon>Dinosauria</taxon>
        <taxon>Saurischia</taxon>
        <taxon>Theropoda</taxon>
        <taxon>Coelurosauria</taxon>
        <taxon>Aves</taxon>
        <taxon>Neognathae</taxon>
        <taxon>Galloanserae</taxon>
        <taxon>Anseriformes</taxon>
        <taxon>Anatidae</taxon>
        <taxon>Anserinae</taxon>
        <taxon>Anser</taxon>
    </lineage>
</organism>
<evidence type="ECO:0008006" key="3">
    <source>
        <dbReference type="Google" id="ProtNLM"/>
    </source>
</evidence>
<dbReference type="InterPro" id="IPR049547">
    <property type="entry name" value="WDR93_beta-prop"/>
</dbReference>
<dbReference type="GeneTree" id="ENSGT00390000009995"/>
<dbReference type="AlphaFoldDB" id="A0A8B9CYA8"/>
<proteinExistence type="predicted"/>
<name>A0A8B9CYA8_9AVES</name>